<evidence type="ECO:0000256" key="1">
    <source>
        <dbReference type="SAM" id="Phobius"/>
    </source>
</evidence>
<feature type="transmembrane region" description="Helical" evidence="1">
    <location>
        <begin position="29"/>
        <end position="48"/>
    </location>
</feature>
<dbReference type="Proteomes" id="UP001527057">
    <property type="component" value="Unassembled WGS sequence"/>
</dbReference>
<evidence type="ECO:0000313" key="3">
    <source>
        <dbReference type="Proteomes" id="UP001527057"/>
    </source>
</evidence>
<accession>A0ABT4EWV1</accession>
<proteinExistence type="predicted"/>
<organism evidence="2 3">
    <name type="scientific">Bacillus xiamenensis</name>
    <dbReference type="NCBI Taxonomy" id="1178537"/>
    <lineage>
        <taxon>Bacteria</taxon>
        <taxon>Bacillati</taxon>
        <taxon>Bacillota</taxon>
        <taxon>Bacilli</taxon>
        <taxon>Bacillales</taxon>
        <taxon>Bacillaceae</taxon>
        <taxon>Bacillus</taxon>
    </lineage>
</organism>
<evidence type="ECO:0000313" key="2">
    <source>
        <dbReference type="EMBL" id="MCY9574284.1"/>
    </source>
</evidence>
<dbReference type="EMBL" id="JAMDMH010000003">
    <property type="protein sequence ID" value="MCY9574284.1"/>
    <property type="molecule type" value="Genomic_DNA"/>
</dbReference>
<sequence>MAIEEQFYLIWPVLLIAGLKWVKNKSHLPMITFGLALASALWMAILYSPDTNPSRIYYGTDTRAFALLIG</sequence>
<keyword evidence="1" id="KW-0812">Transmembrane</keyword>
<feature type="transmembrane region" description="Helical" evidence="1">
    <location>
        <begin position="6"/>
        <end position="22"/>
    </location>
</feature>
<reference evidence="2 3" key="1">
    <citation type="submission" date="2022-05" db="EMBL/GenBank/DDBJ databases">
        <title>Genome Sequencing of Bee-Associated Microbes.</title>
        <authorList>
            <person name="Dunlap C."/>
        </authorList>
    </citation>
    <scope>NUCLEOTIDE SEQUENCE [LARGE SCALE GENOMIC DNA]</scope>
    <source>
        <strain evidence="2 3">CBP-1093</strain>
    </source>
</reference>
<gene>
    <name evidence="2" type="ORF">M5W27_00360</name>
</gene>
<keyword evidence="1" id="KW-1133">Transmembrane helix</keyword>
<keyword evidence="3" id="KW-1185">Reference proteome</keyword>
<keyword evidence="1" id="KW-0472">Membrane</keyword>
<protein>
    <submittedName>
        <fullName evidence="2">Uncharacterized protein</fullName>
    </submittedName>
</protein>
<comment type="caution">
    <text evidence="2">The sequence shown here is derived from an EMBL/GenBank/DDBJ whole genome shotgun (WGS) entry which is preliminary data.</text>
</comment>
<name>A0ABT4EWV1_9BACI</name>